<evidence type="ECO:0000256" key="5">
    <source>
        <dbReference type="SAM" id="Phobius"/>
    </source>
</evidence>
<keyword evidence="3 5" id="KW-1133">Transmembrane helix</keyword>
<name>A0ABU8SLH5_9LACO</name>
<keyword evidence="7" id="KW-1185">Reference proteome</keyword>
<feature type="transmembrane region" description="Helical" evidence="5">
    <location>
        <begin position="59"/>
        <end position="79"/>
    </location>
</feature>
<keyword evidence="2 5" id="KW-0812">Transmembrane</keyword>
<feature type="transmembrane region" description="Helical" evidence="5">
    <location>
        <begin position="99"/>
        <end position="122"/>
    </location>
</feature>
<proteinExistence type="predicted"/>
<dbReference type="PANTHER" id="PTHR37306:SF1">
    <property type="entry name" value="COLICIN V PRODUCTION PROTEIN"/>
    <property type="match status" value="1"/>
</dbReference>
<keyword evidence="4 5" id="KW-0472">Membrane</keyword>
<evidence type="ECO:0000256" key="4">
    <source>
        <dbReference type="ARBA" id="ARBA00023136"/>
    </source>
</evidence>
<dbReference type="InterPro" id="IPR003825">
    <property type="entry name" value="Colicin-V_CvpA"/>
</dbReference>
<gene>
    <name evidence="6" type="ORF">R4146_04450</name>
</gene>
<dbReference type="RefSeq" id="WP_339960229.1">
    <property type="nucleotide sequence ID" value="NZ_JAWMWH010000001.1"/>
</dbReference>
<dbReference type="EMBL" id="JAWMWH010000001">
    <property type="protein sequence ID" value="MEJ6400420.1"/>
    <property type="molecule type" value="Genomic_DNA"/>
</dbReference>
<evidence type="ECO:0000313" key="7">
    <source>
        <dbReference type="Proteomes" id="UP001370590"/>
    </source>
</evidence>
<evidence type="ECO:0000313" key="6">
    <source>
        <dbReference type="EMBL" id="MEJ6400420.1"/>
    </source>
</evidence>
<feature type="transmembrane region" description="Helical" evidence="5">
    <location>
        <begin position="27"/>
        <end position="47"/>
    </location>
</feature>
<dbReference type="Proteomes" id="UP001370590">
    <property type="component" value="Unassembled WGS sequence"/>
</dbReference>
<protein>
    <submittedName>
        <fullName evidence="6">CvpA family protein</fullName>
    </submittedName>
</protein>
<reference evidence="6 7" key="1">
    <citation type="submission" date="2023-10" db="EMBL/GenBank/DDBJ databases">
        <title>Nicoliella lavandulae sp. nov. isolated from Lavandula angustifolia flowers.</title>
        <authorList>
            <person name="Alcantara C."/>
            <person name="Zuniga M."/>
            <person name="Landete J.M."/>
            <person name="Monedero V."/>
        </authorList>
    </citation>
    <scope>NUCLEOTIDE SEQUENCE [LARGE SCALE GENOMIC DNA]</scope>
    <source>
        <strain evidence="6 7">Es01</strain>
    </source>
</reference>
<accession>A0ABU8SLH5</accession>
<sequence>MLTLLIIILLLISGIIGYHRGLVAGMVSIASYVISFWVAWTFSHQLAQLVKSAFETIGTALASGIAFFILFLISYLIMMRVSRVLKTAVKLPGLKQLDHLLGAIAGFIMGYLLILIVLIVLVKSSQPWFVTQYVNSNLAQTIVNQTPLLTHNVVNQWLNSN</sequence>
<comment type="subcellular location">
    <subcellularLocation>
        <location evidence="1">Membrane</location>
        <topology evidence="1">Multi-pass membrane protein</topology>
    </subcellularLocation>
</comment>
<dbReference type="Pfam" id="PF02674">
    <property type="entry name" value="Colicin_V"/>
    <property type="match status" value="1"/>
</dbReference>
<evidence type="ECO:0000256" key="3">
    <source>
        <dbReference type="ARBA" id="ARBA00022989"/>
    </source>
</evidence>
<evidence type="ECO:0000256" key="1">
    <source>
        <dbReference type="ARBA" id="ARBA00004141"/>
    </source>
</evidence>
<dbReference type="PANTHER" id="PTHR37306">
    <property type="entry name" value="COLICIN V PRODUCTION PROTEIN"/>
    <property type="match status" value="1"/>
</dbReference>
<comment type="caution">
    <text evidence="6">The sequence shown here is derived from an EMBL/GenBank/DDBJ whole genome shotgun (WGS) entry which is preliminary data.</text>
</comment>
<organism evidence="6 7">
    <name type="scientific">Nicoliella lavandulae</name>
    <dbReference type="NCBI Taxonomy" id="3082954"/>
    <lineage>
        <taxon>Bacteria</taxon>
        <taxon>Bacillati</taxon>
        <taxon>Bacillota</taxon>
        <taxon>Bacilli</taxon>
        <taxon>Lactobacillales</taxon>
        <taxon>Lactobacillaceae</taxon>
        <taxon>Nicoliella</taxon>
    </lineage>
</organism>
<evidence type="ECO:0000256" key="2">
    <source>
        <dbReference type="ARBA" id="ARBA00022692"/>
    </source>
</evidence>